<dbReference type="PROSITE" id="PS50850">
    <property type="entry name" value="MFS"/>
    <property type="match status" value="1"/>
</dbReference>
<sequence length="414" mass="43711">MVEAPGAPPSDDPEIVRRTQLVDVVRSIPAGVLVPIESTIVLTIAITRFDAAGWVKGLIAAAAGIGLLASPFLTAAARRTRRPVMVIAAAVSLVGAAGFVLAASGALSLMVVGSMIGVAAVSAPIPLLTATYERNFAARDRGRRVGRGMAVRVAVSALAGLAMGSYLTTHPDRWWQLLVVAAAGMAAVAVCQANLPSEPLAPLEGHTSVLPHFHLVAEDRQLRLTLIAWMFMGFGNLMLLPLRVEYLARPVYGVGADAAKITMLTVTVPSIVRLVCMPVFGSLFDRLSFFSARIMVNLLFALYVAAFFSGSSDVGLVLGAVAFGVASAGGDLMWSLWVTKFAPPGRVADYMGLHTFFTGVRAVTAPILGFLVIERFDLGTVAWIATAMMIVSSMVLLPEARLERRAAAERVGSR</sequence>
<dbReference type="InterPro" id="IPR052528">
    <property type="entry name" value="Sugar_transport-like"/>
</dbReference>
<feature type="transmembrane region" description="Helical" evidence="1">
    <location>
        <begin position="174"/>
        <end position="195"/>
    </location>
</feature>
<keyword evidence="1" id="KW-0812">Transmembrane</keyword>
<feature type="transmembrane region" description="Helical" evidence="1">
    <location>
        <begin position="27"/>
        <end position="46"/>
    </location>
</feature>
<accession>A0A6J6F4G1</accession>
<proteinExistence type="predicted"/>
<evidence type="ECO:0000313" key="3">
    <source>
        <dbReference type="EMBL" id="CAB4583446.1"/>
    </source>
</evidence>
<feature type="transmembrane region" description="Helical" evidence="1">
    <location>
        <begin position="149"/>
        <end position="168"/>
    </location>
</feature>
<evidence type="ECO:0000259" key="2">
    <source>
        <dbReference type="PROSITE" id="PS50850"/>
    </source>
</evidence>
<dbReference type="InterPro" id="IPR020846">
    <property type="entry name" value="MFS_dom"/>
</dbReference>
<organism evidence="3">
    <name type="scientific">freshwater metagenome</name>
    <dbReference type="NCBI Taxonomy" id="449393"/>
    <lineage>
        <taxon>unclassified sequences</taxon>
        <taxon>metagenomes</taxon>
        <taxon>ecological metagenomes</taxon>
    </lineage>
</organism>
<evidence type="ECO:0000256" key="1">
    <source>
        <dbReference type="SAM" id="Phobius"/>
    </source>
</evidence>
<dbReference type="SUPFAM" id="SSF103473">
    <property type="entry name" value="MFS general substrate transporter"/>
    <property type="match status" value="1"/>
</dbReference>
<dbReference type="EMBL" id="CAEZSR010000169">
    <property type="protein sequence ID" value="CAB4583446.1"/>
    <property type="molecule type" value="Genomic_DNA"/>
</dbReference>
<feature type="transmembrane region" description="Helical" evidence="1">
    <location>
        <begin position="109"/>
        <end position="128"/>
    </location>
</feature>
<dbReference type="PANTHER" id="PTHR23526:SF2">
    <property type="entry name" value="MAJOR FACILITATOR SUPERFAMILY (MFS) PROFILE DOMAIN-CONTAINING PROTEIN"/>
    <property type="match status" value="1"/>
</dbReference>
<feature type="transmembrane region" description="Helical" evidence="1">
    <location>
        <begin position="378"/>
        <end position="397"/>
    </location>
</feature>
<protein>
    <submittedName>
        <fullName evidence="3">Unannotated protein</fullName>
    </submittedName>
</protein>
<dbReference type="AlphaFoldDB" id="A0A6J6F4G1"/>
<feature type="transmembrane region" description="Helical" evidence="1">
    <location>
        <begin position="84"/>
        <end position="103"/>
    </location>
</feature>
<dbReference type="PANTHER" id="PTHR23526">
    <property type="entry name" value="INTEGRAL MEMBRANE TRANSPORT PROTEIN-RELATED"/>
    <property type="match status" value="1"/>
</dbReference>
<dbReference type="GO" id="GO:0022857">
    <property type="term" value="F:transmembrane transporter activity"/>
    <property type="evidence" value="ECO:0007669"/>
    <property type="project" value="InterPro"/>
</dbReference>
<dbReference type="Gene3D" id="1.20.1250.20">
    <property type="entry name" value="MFS general substrate transporter like domains"/>
    <property type="match status" value="2"/>
</dbReference>
<feature type="transmembrane region" description="Helical" evidence="1">
    <location>
        <begin position="261"/>
        <end position="280"/>
    </location>
</feature>
<feature type="transmembrane region" description="Helical" evidence="1">
    <location>
        <begin position="222"/>
        <end position="241"/>
    </location>
</feature>
<dbReference type="Pfam" id="PF07690">
    <property type="entry name" value="MFS_1"/>
    <property type="match status" value="1"/>
</dbReference>
<keyword evidence="1" id="KW-1133">Transmembrane helix</keyword>
<dbReference type="InterPro" id="IPR036259">
    <property type="entry name" value="MFS_trans_sf"/>
</dbReference>
<feature type="transmembrane region" description="Helical" evidence="1">
    <location>
        <begin position="314"/>
        <end position="338"/>
    </location>
</feature>
<feature type="transmembrane region" description="Helical" evidence="1">
    <location>
        <begin position="287"/>
        <end position="308"/>
    </location>
</feature>
<keyword evidence="1" id="KW-0472">Membrane</keyword>
<reference evidence="3" key="1">
    <citation type="submission" date="2020-05" db="EMBL/GenBank/DDBJ databases">
        <authorList>
            <person name="Chiriac C."/>
            <person name="Salcher M."/>
            <person name="Ghai R."/>
            <person name="Kavagutti S V."/>
        </authorList>
    </citation>
    <scope>NUCLEOTIDE SEQUENCE</scope>
</reference>
<feature type="transmembrane region" description="Helical" evidence="1">
    <location>
        <begin position="58"/>
        <end position="77"/>
    </location>
</feature>
<feature type="transmembrane region" description="Helical" evidence="1">
    <location>
        <begin position="350"/>
        <end position="372"/>
    </location>
</feature>
<feature type="domain" description="Major facilitator superfamily (MFS) profile" evidence="2">
    <location>
        <begin position="15"/>
        <end position="401"/>
    </location>
</feature>
<gene>
    <name evidence="3" type="ORF">UFOPK1493_03243</name>
</gene>
<dbReference type="InterPro" id="IPR011701">
    <property type="entry name" value="MFS"/>
</dbReference>
<name>A0A6J6F4G1_9ZZZZ</name>